<feature type="transmembrane region" description="Helical" evidence="9">
    <location>
        <begin position="416"/>
        <end position="439"/>
    </location>
</feature>
<feature type="transmembrane region" description="Helical" evidence="9">
    <location>
        <begin position="245"/>
        <end position="266"/>
    </location>
</feature>
<evidence type="ECO:0000256" key="9">
    <source>
        <dbReference type="SAM" id="Phobius"/>
    </source>
</evidence>
<gene>
    <name evidence="10" type="ORF">BJ993_002419</name>
</gene>
<feature type="transmembrane region" description="Helical" evidence="9">
    <location>
        <begin position="388"/>
        <end position="410"/>
    </location>
</feature>
<dbReference type="PANTHER" id="PTHR42810">
    <property type="entry name" value="PURINE PERMEASE C1399.01C-RELATED"/>
    <property type="match status" value="1"/>
</dbReference>
<dbReference type="AlphaFoldDB" id="A0A7Y9ZH32"/>
<dbReference type="InterPro" id="IPR006042">
    <property type="entry name" value="Xan_ur_permease"/>
</dbReference>
<name>A0A7Y9ZH32_9ACTN</name>
<feature type="transmembrane region" description="Helical" evidence="9">
    <location>
        <begin position="117"/>
        <end position="135"/>
    </location>
</feature>
<evidence type="ECO:0000313" key="10">
    <source>
        <dbReference type="EMBL" id="NYI45339.1"/>
    </source>
</evidence>
<dbReference type="PROSITE" id="PS01116">
    <property type="entry name" value="XANTH_URACIL_PERMASE"/>
    <property type="match status" value="1"/>
</dbReference>
<evidence type="ECO:0000256" key="8">
    <source>
        <dbReference type="SAM" id="MobiDB-lite"/>
    </source>
</evidence>
<evidence type="ECO:0000313" key="11">
    <source>
        <dbReference type="Proteomes" id="UP000562045"/>
    </source>
</evidence>
<feature type="transmembrane region" description="Helical" evidence="9">
    <location>
        <begin position="39"/>
        <end position="57"/>
    </location>
</feature>
<feature type="transmembrane region" description="Helical" evidence="9">
    <location>
        <begin position="183"/>
        <end position="200"/>
    </location>
</feature>
<feature type="transmembrane region" description="Helical" evidence="9">
    <location>
        <begin position="63"/>
        <end position="80"/>
    </location>
</feature>
<feature type="transmembrane region" description="Helical" evidence="9">
    <location>
        <begin position="207"/>
        <end position="225"/>
    </location>
</feature>
<evidence type="ECO:0000256" key="7">
    <source>
        <dbReference type="ARBA" id="ARBA00023136"/>
    </source>
</evidence>
<accession>A0A7Y9ZH32</accession>
<keyword evidence="3" id="KW-0813">Transport</keyword>
<keyword evidence="4" id="KW-1003">Cell membrane</keyword>
<dbReference type="Proteomes" id="UP000562045">
    <property type="component" value="Unassembled WGS sequence"/>
</dbReference>
<keyword evidence="5 9" id="KW-0812">Transmembrane</keyword>
<dbReference type="Pfam" id="PF00860">
    <property type="entry name" value="Xan_ur_permease"/>
    <property type="match status" value="1"/>
</dbReference>
<reference evidence="10 11" key="1">
    <citation type="submission" date="2020-07" db="EMBL/GenBank/DDBJ databases">
        <title>Sequencing the genomes of 1000 actinobacteria strains.</title>
        <authorList>
            <person name="Klenk H.-P."/>
        </authorList>
    </citation>
    <scope>NUCLEOTIDE SEQUENCE [LARGE SCALE GENOMIC DNA]</scope>
    <source>
        <strain evidence="10 11">DSM 15131</strain>
    </source>
</reference>
<evidence type="ECO:0000256" key="3">
    <source>
        <dbReference type="ARBA" id="ARBA00022448"/>
    </source>
</evidence>
<dbReference type="EMBL" id="JACBZM010000001">
    <property type="protein sequence ID" value="NYI45339.1"/>
    <property type="molecule type" value="Genomic_DNA"/>
</dbReference>
<dbReference type="NCBIfam" id="NF037981">
    <property type="entry name" value="NCS2_1"/>
    <property type="match status" value="1"/>
</dbReference>
<proteinExistence type="inferred from homology"/>
<dbReference type="GO" id="GO:0042907">
    <property type="term" value="F:xanthine transmembrane transporter activity"/>
    <property type="evidence" value="ECO:0007669"/>
    <property type="project" value="TreeGrafter"/>
</dbReference>
<dbReference type="PANTHER" id="PTHR42810:SF4">
    <property type="entry name" value="URIC ACID TRANSPORTER UACT"/>
    <property type="match status" value="1"/>
</dbReference>
<evidence type="ECO:0000256" key="2">
    <source>
        <dbReference type="ARBA" id="ARBA00008821"/>
    </source>
</evidence>
<protein>
    <submittedName>
        <fullName evidence="10">NCS2 family nucleobase:cation symporter-2</fullName>
    </submittedName>
</protein>
<feature type="compositionally biased region" description="Basic residues" evidence="8">
    <location>
        <begin position="1"/>
        <end position="11"/>
    </location>
</feature>
<dbReference type="GO" id="GO:0005886">
    <property type="term" value="C:plasma membrane"/>
    <property type="evidence" value="ECO:0007669"/>
    <property type="project" value="UniProtKB-SubCell"/>
</dbReference>
<feature type="region of interest" description="Disordered" evidence="8">
    <location>
        <begin position="1"/>
        <end position="26"/>
    </location>
</feature>
<sequence>MLGLRLGRRKKDGTPVSTRPEDERHPPAQLLAYGTQHILTMYGGVIAPPLIVGGAAGLSGTDLALLVTAGLFVSGLATLLQTLGLGPFGSRLPIVQGISFASVSTMVTIASEDGLRPVFGAIIVAGVIGLVLSSFFAQLVRLFPAVVTGTIITVIGLSLMPVAFRWAMGNNDKAPDFGSTTNIGYAGLTLLIILVISRVFQGAISRLSILIGLVVGTVVAALAGKADFSSVGDADPVALPPVLHFGSPTFEIGAIVSMTIVILVIMTETTADILAIGEIVETDVDAKRVAGGLRADMAATTVAPLFGTFPCSAFAQNVGLVALTGVRSRFVVATGGLVLLLLGLLPVVGAVVAAIPYPVLGGAGIVLFGSVAASGIRTLSRVDYQDNLNMVIVSVAIAVGIIPIAAPTFWDEFPESFGVIMHSGISATALVAVVLNVLFNEITVGNRSGASVFAASEDRRDSFGARLDDDIARHDDTAKHQV</sequence>
<keyword evidence="6 9" id="KW-1133">Transmembrane helix</keyword>
<evidence type="ECO:0000256" key="6">
    <source>
        <dbReference type="ARBA" id="ARBA00022989"/>
    </source>
</evidence>
<keyword evidence="7 9" id="KW-0472">Membrane</keyword>
<feature type="transmembrane region" description="Helical" evidence="9">
    <location>
        <begin position="359"/>
        <end position="376"/>
    </location>
</feature>
<comment type="caution">
    <text evidence="10">The sequence shown here is derived from an EMBL/GenBank/DDBJ whole genome shotgun (WGS) entry which is preliminary data.</text>
</comment>
<evidence type="ECO:0000256" key="4">
    <source>
        <dbReference type="ARBA" id="ARBA00022475"/>
    </source>
</evidence>
<dbReference type="InterPro" id="IPR006043">
    <property type="entry name" value="NCS2"/>
</dbReference>
<dbReference type="NCBIfam" id="TIGR03173">
    <property type="entry name" value="pbuX"/>
    <property type="match status" value="1"/>
</dbReference>
<comment type="subcellular location">
    <subcellularLocation>
        <location evidence="1">Cell membrane</location>
        <topology evidence="1">Multi-pass membrane protein</topology>
    </subcellularLocation>
</comment>
<evidence type="ECO:0000256" key="5">
    <source>
        <dbReference type="ARBA" id="ARBA00022692"/>
    </source>
</evidence>
<feature type="transmembrane region" description="Helical" evidence="9">
    <location>
        <begin position="330"/>
        <end position="353"/>
    </location>
</feature>
<dbReference type="InterPro" id="IPR017588">
    <property type="entry name" value="UacT-like"/>
</dbReference>
<dbReference type="RefSeq" id="WP_179648996.1">
    <property type="nucleotide sequence ID" value="NZ_JACBZM010000001.1"/>
</dbReference>
<dbReference type="NCBIfam" id="TIGR00801">
    <property type="entry name" value="ncs2"/>
    <property type="match status" value="1"/>
</dbReference>
<organism evidence="10 11">
    <name type="scientific">Nocardioides aromaticivorans</name>
    <dbReference type="NCBI Taxonomy" id="200618"/>
    <lineage>
        <taxon>Bacteria</taxon>
        <taxon>Bacillati</taxon>
        <taxon>Actinomycetota</taxon>
        <taxon>Actinomycetes</taxon>
        <taxon>Propionibacteriales</taxon>
        <taxon>Nocardioidaceae</taxon>
        <taxon>Nocardioides</taxon>
    </lineage>
</organism>
<evidence type="ECO:0000256" key="1">
    <source>
        <dbReference type="ARBA" id="ARBA00004651"/>
    </source>
</evidence>
<feature type="transmembrane region" description="Helical" evidence="9">
    <location>
        <begin position="142"/>
        <end position="163"/>
    </location>
</feature>
<comment type="similarity">
    <text evidence="2">Belongs to the nucleobase:cation symporter-2 (NCS2) (TC 2.A.40) family.</text>
</comment>